<evidence type="ECO:0000313" key="5">
    <source>
        <dbReference type="EMBL" id="SHL61430.1"/>
    </source>
</evidence>
<dbReference type="GO" id="GO:0016491">
    <property type="term" value="F:oxidoreductase activity"/>
    <property type="evidence" value="ECO:0007669"/>
    <property type="project" value="UniProtKB-KW"/>
</dbReference>
<dbReference type="Gene3D" id="3.50.50.60">
    <property type="entry name" value="FAD/NAD(P)-binding domain"/>
    <property type="match status" value="1"/>
</dbReference>
<evidence type="ECO:0000256" key="2">
    <source>
        <dbReference type="SAM" id="MobiDB-lite"/>
    </source>
</evidence>
<dbReference type="AlphaFoldDB" id="A0A1M7C2H3"/>
<reference evidence="5 6" key="1">
    <citation type="submission" date="2016-11" db="EMBL/GenBank/DDBJ databases">
        <authorList>
            <person name="Jaros S."/>
            <person name="Januszkiewicz K."/>
            <person name="Wedrychowicz H."/>
        </authorList>
    </citation>
    <scope>NUCLEOTIDE SEQUENCE [LARGE SCALE GENOMIC DNA]</scope>
    <source>
        <strain evidence="5 6">DSM 4740</strain>
    </source>
</reference>
<dbReference type="SUPFAM" id="SSF51905">
    <property type="entry name" value="FAD/NAD(P)-binding domain"/>
    <property type="match status" value="1"/>
</dbReference>
<dbReference type="EMBL" id="BJXU01000108">
    <property type="protein sequence ID" value="GEN24720.1"/>
    <property type="molecule type" value="Genomic_DNA"/>
</dbReference>
<evidence type="ECO:0000313" key="7">
    <source>
        <dbReference type="Proteomes" id="UP000321726"/>
    </source>
</evidence>
<sequence length="429" mass="47416">MPQPTHPAHQHPCGWNAQLPPRSATPALNGGAQADVVIIGAGFTGVAAARRWHQVRPDDRIVLLDAETLGEGSPGRNSGFMLEVALANDASPDQLERMSRLNTLSRRTMTLLRRLVEEHAIDCQFEHSGTFRGARSDIGRRALDRYAAFLQAAELPHHWLSAEQMHQHIGTHYYRHGIYSPDCSLVQPAALIRGLVDALSPDITLYENSPATSVVRHGRQWLVTTDDGEVQAPRVLLANNAFARALGADRSRLTAIYTYAAVTEVLDQATRDRLMPRQWGLLPAHRLGCTLRSTADGRLMIRSRYSYEREEDNGRIEQKLLDSLHRRYPNLDISGFDASWGGSTGLTHNGAPLWGQIQPGLFVSAGCNGGGIVKGTFLGDALARLALDQDVEDIDSLFGRADWMPPEPFRRGAFHLIAAWERRRAAPET</sequence>
<evidence type="ECO:0000313" key="6">
    <source>
        <dbReference type="Proteomes" id="UP000184123"/>
    </source>
</evidence>
<keyword evidence="1" id="KW-0560">Oxidoreductase</keyword>
<gene>
    <name evidence="4" type="ORF">HCU01_26690</name>
    <name evidence="5" type="ORF">SAMN05660971_00939</name>
</gene>
<dbReference type="STRING" id="44933.SAMN05660971_00939"/>
<accession>A0A1M7C2H3</accession>
<dbReference type="Proteomes" id="UP000321726">
    <property type="component" value="Unassembled WGS sequence"/>
</dbReference>
<feature type="region of interest" description="Disordered" evidence="2">
    <location>
        <begin position="1"/>
        <end position="28"/>
    </location>
</feature>
<evidence type="ECO:0000256" key="1">
    <source>
        <dbReference type="ARBA" id="ARBA00023002"/>
    </source>
</evidence>
<protein>
    <submittedName>
        <fullName evidence="5">Glycine/D-amino acid oxidase</fullName>
    </submittedName>
</protein>
<dbReference type="OrthoDB" id="311718at2"/>
<organism evidence="5 6">
    <name type="scientific">Halomonas cupida</name>
    <dbReference type="NCBI Taxonomy" id="44933"/>
    <lineage>
        <taxon>Bacteria</taxon>
        <taxon>Pseudomonadati</taxon>
        <taxon>Pseudomonadota</taxon>
        <taxon>Gammaproteobacteria</taxon>
        <taxon>Oceanospirillales</taxon>
        <taxon>Halomonadaceae</taxon>
        <taxon>Halomonas</taxon>
    </lineage>
</organism>
<name>A0A1M7C2H3_9GAMM</name>
<dbReference type="PANTHER" id="PTHR13847:SF281">
    <property type="entry name" value="FAD DEPENDENT OXIDOREDUCTASE DOMAIN-CONTAINING PROTEIN"/>
    <property type="match status" value="1"/>
</dbReference>
<evidence type="ECO:0000259" key="3">
    <source>
        <dbReference type="Pfam" id="PF01266"/>
    </source>
</evidence>
<dbReference type="PANTHER" id="PTHR13847">
    <property type="entry name" value="SARCOSINE DEHYDROGENASE-RELATED"/>
    <property type="match status" value="1"/>
</dbReference>
<dbReference type="InterPro" id="IPR036188">
    <property type="entry name" value="FAD/NAD-bd_sf"/>
</dbReference>
<dbReference type="Gene3D" id="3.30.9.10">
    <property type="entry name" value="D-Amino Acid Oxidase, subunit A, domain 2"/>
    <property type="match status" value="1"/>
</dbReference>
<dbReference type="RefSeq" id="WP_073433884.1">
    <property type="nucleotide sequence ID" value="NZ_BJXU01000108.1"/>
</dbReference>
<reference evidence="4 7" key="2">
    <citation type="submission" date="2019-07" db="EMBL/GenBank/DDBJ databases">
        <title>Whole genome shotgun sequence of Halomonas cupida NBRC 102219.</title>
        <authorList>
            <person name="Hosoyama A."/>
            <person name="Uohara A."/>
            <person name="Ohji S."/>
            <person name="Ichikawa N."/>
        </authorList>
    </citation>
    <scope>NUCLEOTIDE SEQUENCE [LARGE SCALE GENOMIC DNA]</scope>
    <source>
        <strain evidence="4 7">NBRC 102219</strain>
    </source>
</reference>
<dbReference type="Proteomes" id="UP000184123">
    <property type="component" value="Unassembled WGS sequence"/>
</dbReference>
<proteinExistence type="predicted"/>
<feature type="domain" description="FAD dependent oxidoreductase" evidence="3">
    <location>
        <begin position="35"/>
        <end position="385"/>
    </location>
</feature>
<dbReference type="Pfam" id="PF01266">
    <property type="entry name" value="DAO"/>
    <property type="match status" value="1"/>
</dbReference>
<dbReference type="EMBL" id="FRCA01000002">
    <property type="protein sequence ID" value="SHL61430.1"/>
    <property type="molecule type" value="Genomic_DNA"/>
</dbReference>
<dbReference type="GO" id="GO:0005737">
    <property type="term" value="C:cytoplasm"/>
    <property type="evidence" value="ECO:0007669"/>
    <property type="project" value="TreeGrafter"/>
</dbReference>
<evidence type="ECO:0000313" key="4">
    <source>
        <dbReference type="EMBL" id="GEN24720.1"/>
    </source>
</evidence>
<keyword evidence="7" id="KW-1185">Reference proteome</keyword>
<dbReference type="InterPro" id="IPR006076">
    <property type="entry name" value="FAD-dep_OxRdtase"/>
</dbReference>